<dbReference type="PANTHER" id="PTHR40032">
    <property type="entry name" value="EXPORTED PROTEIN-RELATED"/>
    <property type="match status" value="1"/>
</dbReference>
<organism evidence="3 4">
    <name type="scientific">Ruminiclostridium cellulolyticum (strain ATCC 35319 / DSM 5812 / JCM 6584 / H10)</name>
    <name type="common">Clostridium cellulolyticum</name>
    <dbReference type="NCBI Taxonomy" id="394503"/>
    <lineage>
        <taxon>Bacteria</taxon>
        <taxon>Bacillati</taxon>
        <taxon>Bacillota</taxon>
        <taxon>Clostridia</taxon>
        <taxon>Eubacteriales</taxon>
        <taxon>Oscillospiraceae</taxon>
        <taxon>Ruminiclostridium</taxon>
    </lineage>
</organism>
<evidence type="ECO:0000259" key="2">
    <source>
        <dbReference type="Pfam" id="PF12671"/>
    </source>
</evidence>
<dbReference type="EMBL" id="CP001348">
    <property type="protein sequence ID" value="ACL74899.1"/>
    <property type="molecule type" value="Genomic_DNA"/>
</dbReference>
<proteinExistence type="predicted"/>
<keyword evidence="4" id="KW-1185">Reference proteome</keyword>
<dbReference type="InterPro" id="IPR024301">
    <property type="entry name" value="Amidase_6"/>
</dbReference>
<dbReference type="STRING" id="394503.Ccel_0517"/>
<evidence type="ECO:0000313" key="3">
    <source>
        <dbReference type="EMBL" id="ACL74899.1"/>
    </source>
</evidence>
<feature type="signal peptide" evidence="1">
    <location>
        <begin position="1"/>
        <end position="26"/>
    </location>
</feature>
<reference evidence="3 4" key="1">
    <citation type="submission" date="2009-01" db="EMBL/GenBank/DDBJ databases">
        <title>Complete sequence of Clostridium cellulolyticum H10.</title>
        <authorList>
            <consortium name="US DOE Joint Genome Institute"/>
            <person name="Lucas S."/>
            <person name="Copeland A."/>
            <person name="Lapidus A."/>
            <person name="Glavina del Rio T."/>
            <person name="Dalin E."/>
            <person name="Tice H."/>
            <person name="Bruce D."/>
            <person name="Goodwin L."/>
            <person name="Pitluck S."/>
            <person name="Chertkov O."/>
            <person name="Saunders E."/>
            <person name="Brettin T."/>
            <person name="Detter J.C."/>
            <person name="Han C."/>
            <person name="Larimer F."/>
            <person name="Land M."/>
            <person name="Hauser L."/>
            <person name="Kyrpides N."/>
            <person name="Ivanova N."/>
            <person name="Zhou J."/>
            <person name="Richardson P."/>
        </authorList>
    </citation>
    <scope>NUCLEOTIDE SEQUENCE [LARGE SCALE GENOMIC DNA]</scope>
    <source>
        <strain evidence="4">ATCC 35319 / DSM 5812 / JCM 6584 / H10</strain>
    </source>
</reference>
<dbReference type="Proteomes" id="UP000001349">
    <property type="component" value="Chromosome"/>
</dbReference>
<dbReference type="KEGG" id="cce:Ccel_0517"/>
<evidence type="ECO:0000256" key="1">
    <source>
        <dbReference type="SAM" id="SignalP"/>
    </source>
</evidence>
<keyword evidence="1" id="KW-0732">Signal</keyword>
<feature type="domain" description="Putative amidase" evidence="2">
    <location>
        <begin position="224"/>
        <end position="403"/>
    </location>
</feature>
<sequence precursor="true">MAKIRKITTISILFCIIVSCLCSLQAKPIDIRQAEQLTTEFLCTKIQSVVSHNVDAINIYYTNSPTSQRNLLFIQKQLLEDYIISYASNDYTIEKVEPRVKINETLFDGKFANIRATLTADIYWNAANPLGNPIKGRKVEEHLLLLKNENDVWKIEQDKFQTKKGSSVELTRESIADLHEQIRTLKFQAEKALDKARKSKPSKLTPETPEWKMSDLYTPRISQDYNRQEVYNWAYNHWNNYSKEYLNFGDEKWKGGDCTNFVSQCLRAGGAVNDKSGAFQWYYDKKGTLASTNDTYSWTWSTARGLNSILSGNHNNEEFGPKATQKVISGDDQYDTSIGKYVVPGDLIQYHWNNKSTITHAAVIVGMIYNSSKFRYEPVIAEHTEDSWFTPWTNNAYKTYFVHITGIN</sequence>
<dbReference type="HOGENOM" id="CLU_655071_0_0_9"/>
<dbReference type="eggNOG" id="ENOG502Z7JI">
    <property type="taxonomic scope" value="Bacteria"/>
</dbReference>
<dbReference type="PROSITE" id="PS51257">
    <property type="entry name" value="PROKAR_LIPOPROTEIN"/>
    <property type="match status" value="1"/>
</dbReference>
<dbReference type="PANTHER" id="PTHR40032:SF1">
    <property type="entry name" value="EXPORTED PROTEIN"/>
    <property type="match status" value="1"/>
</dbReference>
<evidence type="ECO:0000313" key="4">
    <source>
        <dbReference type="Proteomes" id="UP000001349"/>
    </source>
</evidence>
<dbReference type="AlphaFoldDB" id="B8I6K7"/>
<name>B8I6K7_RUMCH</name>
<protein>
    <recommendedName>
        <fullName evidence="2">Putative amidase domain-containing protein</fullName>
    </recommendedName>
</protein>
<dbReference type="Pfam" id="PF12671">
    <property type="entry name" value="Amidase_6"/>
    <property type="match status" value="1"/>
</dbReference>
<gene>
    <name evidence="3" type="ordered locus">Ccel_0517</name>
</gene>
<feature type="chain" id="PRO_5002873772" description="Putative amidase domain-containing protein" evidence="1">
    <location>
        <begin position="27"/>
        <end position="408"/>
    </location>
</feature>
<dbReference type="RefSeq" id="WP_012634961.1">
    <property type="nucleotide sequence ID" value="NC_011898.1"/>
</dbReference>
<accession>B8I6K7</accession>